<dbReference type="AlphaFoldDB" id="A0A8H7ZY36"/>
<proteinExistence type="predicted"/>
<evidence type="ECO:0000313" key="2">
    <source>
        <dbReference type="EMBL" id="KAG5461461.1"/>
    </source>
</evidence>
<feature type="region of interest" description="Disordered" evidence="1">
    <location>
        <begin position="152"/>
        <end position="172"/>
    </location>
</feature>
<feature type="region of interest" description="Disordered" evidence="1">
    <location>
        <begin position="114"/>
        <end position="134"/>
    </location>
</feature>
<name>A0A8H7ZY36_9FUNG</name>
<reference evidence="2 3" key="1">
    <citation type="journal article" name="Sci. Rep.">
        <title>Genome-scale phylogenetic analyses confirm Olpidium as the closest living zoosporic fungus to the non-flagellated, terrestrial fungi.</title>
        <authorList>
            <person name="Chang Y."/>
            <person name="Rochon D."/>
            <person name="Sekimoto S."/>
            <person name="Wang Y."/>
            <person name="Chovatia M."/>
            <person name="Sandor L."/>
            <person name="Salamov A."/>
            <person name="Grigoriev I.V."/>
            <person name="Stajich J.E."/>
            <person name="Spatafora J.W."/>
        </authorList>
    </citation>
    <scope>NUCLEOTIDE SEQUENCE [LARGE SCALE GENOMIC DNA]</scope>
    <source>
        <strain evidence="2">S191</strain>
    </source>
</reference>
<protein>
    <submittedName>
        <fullName evidence="2">Uncharacterized protein</fullName>
    </submittedName>
</protein>
<dbReference type="Proteomes" id="UP000673691">
    <property type="component" value="Unassembled WGS sequence"/>
</dbReference>
<organism evidence="2 3">
    <name type="scientific">Olpidium bornovanus</name>
    <dbReference type="NCBI Taxonomy" id="278681"/>
    <lineage>
        <taxon>Eukaryota</taxon>
        <taxon>Fungi</taxon>
        <taxon>Fungi incertae sedis</taxon>
        <taxon>Olpidiomycota</taxon>
        <taxon>Olpidiomycotina</taxon>
        <taxon>Olpidiomycetes</taxon>
        <taxon>Olpidiales</taxon>
        <taxon>Olpidiaceae</taxon>
        <taxon>Olpidium</taxon>
    </lineage>
</organism>
<evidence type="ECO:0000256" key="1">
    <source>
        <dbReference type="SAM" id="MobiDB-lite"/>
    </source>
</evidence>
<sequence>MDKGQQGGCAVNEGLCDTKAAHSRARGIHSRARGFAREEGQLCDEAGLDELEPLDEDLRKAVDLSKCRVREDFPAVRGGAKAGKGTRAGEAIESFCSAGRPSVRTPRANNVAVSASPWGGSAGGKKNPNPTFSFQPRLPARFYRALRTEPPSFASKKLNTSRHPTPHPPPPLQSRCATQTNTLAQVVPVKFIAGKLARHKVVGAWKKTGVKNCAAAQT</sequence>
<keyword evidence="3" id="KW-1185">Reference proteome</keyword>
<gene>
    <name evidence="2" type="ORF">BJ554DRAFT_6340</name>
</gene>
<comment type="caution">
    <text evidence="2">The sequence shown here is derived from an EMBL/GenBank/DDBJ whole genome shotgun (WGS) entry which is preliminary data.</text>
</comment>
<evidence type="ECO:0000313" key="3">
    <source>
        <dbReference type="Proteomes" id="UP000673691"/>
    </source>
</evidence>
<accession>A0A8H7ZY36</accession>
<dbReference type="EMBL" id="JAEFCI010003614">
    <property type="protein sequence ID" value="KAG5461461.1"/>
    <property type="molecule type" value="Genomic_DNA"/>
</dbReference>